<dbReference type="Pfam" id="PF08268">
    <property type="entry name" value="FBA_3"/>
    <property type="match status" value="1"/>
</dbReference>
<accession>A0A0E0PRG6</accession>
<dbReference type="Pfam" id="PF00646">
    <property type="entry name" value="F-box"/>
    <property type="match status" value="2"/>
</dbReference>
<evidence type="ECO:0000256" key="1">
    <source>
        <dbReference type="SAM" id="MobiDB-lite"/>
    </source>
</evidence>
<feature type="domain" description="F-box" evidence="2">
    <location>
        <begin position="10"/>
        <end position="50"/>
    </location>
</feature>
<dbReference type="InterPro" id="IPR017451">
    <property type="entry name" value="F-box-assoc_interact_dom"/>
</dbReference>
<dbReference type="InterPro" id="IPR036047">
    <property type="entry name" value="F-box-like_dom_sf"/>
</dbReference>
<evidence type="ECO:0000259" key="2">
    <source>
        <dbReference type="SMART" id="SM00256"/>
    </source>
</evidence>
<feature type="domain" description="F-box" evidence="2">
    <location>
        <begin position="459"/>
        <end position="491"/>
    </location>
</feature>
<keyword evidence="4" id="KW-1185">Reference proteome</keyword>
<dbReference type="SMART" id="SM00256">
    <property type="entry name" value="FBOX"/>
    <property type="match status" value="2"/>
</dbReference>
<dbReference type="AlphaFoldDB" id="A0A0E0PRG6"/>
<feature type="region of interest" description="Disordered" evidence="1">
    <location>
        <begin position="857"/>
        <end position="876"/>
    </location>
</feature>
<organism evidence="3 4">
    <name type="scientific">Oryza rufipogon</name>
    <name type="common">Brownbeard rice</name>
    <name type="synonym">Asian wild rice</name>
    <dbReference type="NCBI Taxonomy" id="4529"/>
    <lineage>
        <taxon>Eukaryota</taxon>
        <taxon>Viridiplantae</taxon>
        <taxon>Streptophyta</taxon>
        <taxon>Embryophyta</taxon>
        <taxon>Tracheophyta</taxon>
        <taxon>Spermatophyta</taxon>
        <taxon>Magnoliopsida</taxon>
        <taxon>Liliopsida</taxon>
        <taxon>Poales</taxon>
        <taxon>Poaceae</taxon>
        <taxon>BOP clade</taxon>
        <taxon>Oryzoideae</taxon>
        <taxon>Oryzeae</taxon>
        <taxon>Oryzinae</taxon>
        <taxon>Oryza</taxon>
    </lineage>
</organism>
<dbReference type="PANTHER" id="PTHR31672">
    <property type="entry name" value="BNACNNG10540D PROTEIN"/>
    <property type="match status" value="1"/>
</dbReference>
<dbReference type="SUPFAM" id="SSF81383">
    <property type="entry name" value="F-box domain"/>
    <property type="match status" value="2"/>
</dbReference>
<sequence>MAAICGETISVDELWREILLRAPTKDVARSCCVSTQWRGIVRDPSFRKLHHDRHAVPSKDDVPDALLVITVNADGQSVSTVVPAMVSPVSTSQRAPMYRVIKNGISYSLANVCNGFLCFASWSRAKVVVCNPITGEKLAIPRAPPIGPDYKSSRARFVLGFSPTTHVYKLFRFADRRIDVYTLPTSGEAGGGGWRQLPLLYPCTVVETTPSVVVGGKICVMTATGTPSWHPPEIPTLGPVLVVDVASEKHRMYSPPDNGCPAADETSFTAFELHGRLCLAIRISMTNTVQFWTLSVEEDDDDDDDLPWQLLYTIKINMKDGYNNGFQELEPMNDWFNGGNNGFIQVPEPMDAWLDGETHTLCYREGSTLYSRYIGTTTTQDLSLTEVMSWDSEIYLPEIPNSLQMCNWGIYTGYRPNLLSPLTFASQQDDDEDEEDESGPFIRQLLCAIRHKKLLKRSLPMTAPTKDVARSSCVSKQWRDIVTNPSFRKLHHDRHAAPPKGDVPYALLVSTDSVDGESVSTVFPAALVSPAVMTGGFHAPIYRVSNAYGYHLANVCNGFLCFASWSGARSSCATLSRLALPRAPPLEPDLFFASPFTFALGFSPTTGVYKLFRFADHSIDSYALAAGDGACSGWRQHPLSHPCLVAENTPTVVVGGKICVLTPGPVMVVDVASEEHRTYNPADYGCPWAQVAVSGFELHGRLCLIFSSGQCRLKKTTATNHGGCSTRSRMTPMMFESATVQASMSAWFDGETHALCYKEGYDLYSRFIGTTTTTTSPAAPSLSQTEVLSWDCKIPLPVTPQSLPSCKWDIYAGYRPGLLSPLTFASQQINDDDDDEDDESTSFVHNLLCALRHQKSLKRQPPMPTDHTNAKRRVCS</sequence>
<reference evidence="4" key="1">
    <citation type="submission" date="2013-06" db="EMBL/GenBank/DDBJ databases">
        <authorList>
            <person name="Zhao Q."/>
        </authorList>
    </citation>
    <scope>NUCLEOTIDE SEQUENCE</scope>
    <source>
        <strain evidence="4">cv. W1943</strain>
    </source>
</reference>
<dbReference type="OMA" id="EPMNAWL"/>
<dbReference type="Gramene" id="ORUFI05G28300.1">
    <property type="protein sequence ID" value="ORUFI05G28300.1"/>
    <property type="gene ID" value="ORUFI05G28300"/>
</dbReference>
<dbReference type="InterPro" id="IPR013187">
    <property type="entry name" value="F-box-assoc_dom_typ3"/>
</dbReference>
<dbReference type="EnsemblPlants" id="ORUFI05G28300.1">
    <property type="protein sequence ID" value="ORUFI05G28300.1"/>
    <property type="gene ID" value="ORUFI05G28300"/>
</dbReference>
<dbReference type="InterPro" id="IPR050796">
    <property type="entry name" value="SCF_F-box_component"/>
</dbReference>
<dbReference type="STRING" id="4529.A0A0E0PRG6"/>
<evidence type="ECO:0000313" key="4">
    <source>
        <dbReference type="Proteomes" id="UP000008022"/>
    </source>
</evidence>
<name>A0A0E0PRG6_ORYRU</name>
<dbReference type="HOGENOM" id="CLU_328287_0_0_1"/>
<dbReference type="Proteomes" id="UP000008022">
    <property type="component" value="Unassembled WGS sequence"/>
</dbReference>
<reference evidence="3" key="2">
    <citation type="submission" date="2015-06" db="UniProtKB">
        <authorList>
            <consortium name="EnsemblPlants"/>
        </authorList>
    </citation>
    <scope>IDENTIFICATION</scope>
</reference>
<protein>
    <recommendedName>
        <fullName evidence="2">F-box domain-containing protein</fullName>
    </recommendedName>
</protein>
<evidence type="ECO:0000313" key="3">
    <source>
        <dbReference type="EnsemblPlants" id="ORUFI05G28300.1"/>
    </source>
</evidence>
<dbReference type="PANTHER" id="PTHR31672:SF2">
    <property type="entry name" value="F-BOX DOMAIN-CONTAINING PROTEIN"/>
    <property type="match status" value="1"/>
</dbReference>
<dbReference type="InterPro" id="IPR001810">
    <property type="entry name" value="F-box_dom"/>
</dbReference>
<proteinExistence type="predicted"/>
<dbReference type="NCBIfam" id="TIGR01640">
    <property type="entry name" value="F_box_assoc_1"/>
    <property type="match status" value="1"/>
</dbReference>